<dbReference type="AlphaFoldDB" id="A0A3L7ZYI8"/>
<sequence length="70" mass="8174">MIFFYTFYSCHIKTSHHKHINFDLSICKVRYVLVYPSFAVTERSFAVAEHIFAVTERSFAVAEHIFAVAE</sequence>
<gene>
    <name evidence="1" type="ORF">D7V78_00930</name>
</gene>
<organism evidence="1 2">
    <name type="scientific">Parabacteroides distasonis</name>
    <dbReference type="NCBI Taxonomy" id="823"/>
    <lineage>
        <taxon>Bacteria</taxon>
        <taxon>Pseudomonadati</taxon>
        <taxon>Bacteroidota</taxon>
        <taxon>Bacteroidia</taxon>
        <taxon>Bacteroidales</taxon>
        <taxon>Tannerellaceae</taxon>
        <taxon>Parabacteroides</taxon>
    </lineage>
</organism>
<evidence type="ECO:0000313" key="1">
    <source>
        <dbReference type="EMBL" id="RLT75120.1"/>
    </source>
</evidence>
<dbReference type="EMBL" id="RAYI01000001">
    <property type="protein sequence ID" value="RLT75120.1"/>
    <property type="molecule type" value="Genomic_DNA"/>
</dbReference>
<proteinExistence type="predicted"/>
<dbReference type="Proteomes" id="UP000278164">
    <property type="component" value="Unassembled WGS sequence"/>
</dbReference>
<evidence type="ECO:0000313" key="2">
    <source>
        <dbReference type="Proteomes" id="UP000278164"/>
    </source>
</evidence>
<name>A0A3L7ZYI8_PARDI</name>
<protein>
    <submittedName>
        <fullName evidence="1">Uncharacterized protein</fullName>
    </submittedName>
</protein>
<accession>A0A3L7ZYI8</accession>
<comment type="caution">
    <text evidence="1">The sequence shown here is derived from an EMBL/GenBank/DDBJ whole genome shotgun (WGS) entry which is preliminary data.</text>
</comment>
<reference evidence="1 2" key="1">
    <citation type="submission" date="2018-09" db="EMBL/GenBank/DDBJ databases">
        <title>Murine metabolic-syndrome-specific gut microbial biobank.</title>
        <authorList>
            <person name="Liu C."/>
        </authorList>
    </citation>
    <scope>NUCLEOTIDE SEQUENCE [LARGE SCALE GENOMIC DNA]</scope>
    <source>
        <strain evidence="1 2">8-P5</strain>
    </source>
</reference>